<name>A0A174NY08_9FIRM</name>
<accession>A0A174NY08</accession>
<proteinExistence type="predicted"/>
<protein>
    <submittedName>
        <fullName evidence="2">Conserved hypothetical integral membrane protein</fullName>
    </submittedName>
</protein>
<feature type="transmembrane region" description="Helical" evidence="1">
    <location>
        <begin position="12"/>
        <end position="31"/>
    </location>
</feature>
<feature type="transmembrane region" description="Helical" evidence="1">
    <location>
        <begin position="114"/>
        <end position="133"/>
    </location>
</feature>
<feature type="transmembrane region" description="Helical" evidence="1">
    <location>
        <begin position="86"/>
        <end position="102"/>
    </location>
</feature>
<keyword evidence="1" id="KW-1133">Transmembrane helix</keyword>
<dbReference type="EMBL" id="CZAW01000017">
    <property type="protein sequence ID" value="CUP52466.1"/>
    <property type="molecule type" value="Genomic_DNA"/>
</dbReference>
<feature type="transmembrane region" description="Helical" evidence="1">
    <location>
        <begin position="161"/>
        <end position="181"/>
    </location>
</feature>
<evidence type="ECO:0000313" key="3">
    <source>
        <dbReference type="Proteomes" id="UP000095712"/>
    </source>
</evidence>
<organism evidence="2 3">
    <name type="scientific">Blautia wexlerae</name>
    <dbReference type="NCBI Taxonomy" id="418240"/>
    <lineage>
        <taxon>Bacteria</taxon>
        <taxon>Bacillati</taxon>
        <taxon>Bacillota</taxon>
        <taxon>Clostridia</taxon>
        <taxon>Lachnospirales</taxon>
        <taxon>Lachnospiraceae</taxon>
        <taxon>Blautia</taxon>
    </lineage>
</organism>
<evidence type="ECO:0000256" key="1">
    <source>
        <dbReference type="SAM" id="Phobius"/>
    </source>
</evidence>
<evidence type="ECO:0000313" key="2">
    <source>
        <dbReference type="EMBL" id="CUP52466.1"/>
    </source>
</evidence>
<keyword evidence="1" id="KW-0812">Transmembrane</keyword>
<dbReference type="InterPro" id="IPR011733">
    <property type="entry name" value="CHP02185_IM"/>
</dbReference>
<feature type="transmembrane region" description="Helical" evidence="1">
    <location>
        <begin position="37"/>
        <end position="57"/>
    </location>
</feature>
<dbReference type="RefSeq" id="WP_055151220.1">
    <property type="nucleotide sequence ID" value="NZ_CZAW01000017.1"/>
</dbReference>
<gene>
    <name evidence="2" type="ORF">ERS852523_01903</name>
</gene>
<feature type="transmembrane region" description="Helical" evidence="1">
    <location>
        <begin position="64"/>
        <end position="80"/>
    </location>
</feature>
<reference evidence="2 3" key="1">
    <citation type="submission" date="2015-09" db="EMBL/GenBank/DDBJ databases">
        <authorList>
            <consortium name="Pathogen Informatics"/>
        </authorList>
    </citation>
    <scope>NUCLEOTIDE SEQUENCE [LARGE SCALE GENOMIC DNA]</scope>
    <source>
        <strain evidence="2 3">2789STDY5834911</strain>
    </source>
</reference>
<dbReference type="Proteomes" id="UP000095712">
    <property type="component" value="Unassembled WGS sequence"/>
</dbReference>
<dbReference type="AlphaFoldDB" id="A0A174NY08"/>
<dbReference type="NCBIfam" id="TIGR02185">
    <property type="entry name" value="Trep_Strep"/>
    <property type="match status" value="1"/>
</dbReference>
<keyword evidence="1" id="KW-0472">Membrane</keyword>
<dbReference type="Pfam" id="PF09605">
    <property type="entry name" value="Trep_Strep"/>
    <property type="match status" value="1"/>
</dbReference>
<sequence>MKKDGKLKGKDLINIGIYAAIYCVIMTAVAMLGFIPIMMPMLCVLVPLLGGIPYMLFITKVEKFGMITIYAIIVGLFLWITGMGYWPFIFGIIFGLIADFIAKTGNYKSSTRSVLSAGIFSIVIFGNFIPLFINADEYFKTRQSFGSDYINELTDIMSHSWLIPALLAATVVCGIIGGLIGKAVLKKHFVKAGIA</sequence>
<dbReference type="OrthoDB" id="9781459at2"/>